<keyword evidence="2" id="KW-0810">Translation regulation</keyword>
<proteinExistence type="inferred from homology"/>
<keyword evidence="4" id="KW-1185">Reference proteome</keyword>
<dbReference type="HAMAP" id="MF_01477">
    <property type="entry name" value="Iojap_RsfS"/>
    <property type="match status" value="1"/>
</dbReference>
<dbReference type="InterPro" id="IPR004394">
    <property type="entry name" value="Iojap/RsfS/C7orf30"/>
</dbReference>
<comment type="function">
    <text evidence="2">Functions as a ribosomal silencing factor. Interacts with ribosomal protein uL14 (rplN), blocking formation of intersubunit bridge B8. Prevents association of the 30S and 50S ribosomal subunits and the formation of functional ribosomes, thus repressing translation.</text>
</comment>
<dbReference type="NCBIfam" id="TIGR00090">
    <property type="entry name" value="rsfS_iojap_ybeB"/>
    <property type="match status" value="1"/>
</dbReference>
<dbReference type="RefSeq" id="WP_379879874.1">
    <property type="nucleotide sequence ID" value="NZ_JBHPON010000001.1"/>
</dbReference>
<dbReference type="Proteomes" id="UP001596116">
    <property type="component" value="Unassembled WGS sequence"/>
</dbReference>
<evidence type="ECO:0000313" key="3">
    <source>
        <dbReference type="EMBL" id="MFC6034787.1"/>
    </source>
</evidence>
<dbReference type="PANTHER" id="PTHR21043">
    <property type="entry name" value="IOJAP SUPERFAMILY ORTHOLOG"/>
    <property type="match status" value="1"/>
</dbReference>
<keyword evidence="2" id="KW-0678">Repressor</keyword>
<reference evidence="3 4" key="1">
    <citation type="submission" date="2024-09" db="EMBL/GenBank/DDBJ databases">
        <authorList>
            <person name="Zhang Z.-H."/>
        </authorList>
    </citation>
    <scope>NUCLEOTIDE SEQUENCE [LARGE SCALE GENOMIC DNA]</scope>
    <source>
        <strain evidence="3 4">HHTR114</strain>
    </source>
</reference>
<evidence type="ECO:0000256" key="1">
    <source>
        <dbReference type="ARBA" id="ARBA00010574"/>
    </source>
</evidence>
<protein>
    <recommendedName>
        <fullName evidence="2">Ribosomal silencing factor RsfS</fullName>
    </recommendedName>
</protein>
<dbReference type="InterPro" id="IPR043519">
    <property type="entry name" value="NT_sf"/>
</dbReference>
<accession>A0ABW1KVY3</accession>
<comment type="similarity">
    <text evidence="1 2">Belongs to the Iojap/RsfS family.</text>
</comment>
<evidence type="ECO:0000256" key="2">
    <source>
        <dbReference type="HAMAP-Rule" id="MF_01477"/>
    </source>
</evidence>
<dbReference type="Pfam" id="PF02410">
    <property type="entry name" value="RsfS"/>
    <property type="match status" value="1"/>
</dbReference>
<dbReference type="PANTHER" id="PTHR21043:SF0">
    <property type="entry name" value="MITOCHONDRIAL ASSEMBLY OF RIBOSOMAL LARGE SUBUNIT PROTEIN 1"/>
    <property type="match status" value="1"/>
</dbReference>
<gene>
    <name evidence="2 3" type="primary">rsfS</name>
    <name evidence="3" type="ORF">ACFMB1_04480</name>
</gene>
<comment type="subunit">
    <text evidence="2">Interacts with ribosomal protein uL14 (rplN).</text>
</comment>
<evidence type="ECO:0000313" key="4">
    <source>
        <dbReference type="Proteomes" id="UP001596116"/>
    </source>
</evidence>
<keyword evidence="2" id="KW-0963">Cytoplasm</keyword>
<dbReference type="Gene3D" id="3.30.460.10">
    <property type="entry name" value="Beta Polymerase, domain 2"/>
    <property type="match status" value="1"/>
</dbReference>
<sequence length="123" mass="13441">MANLTPEERSQAILSLILQELDDDKAENVVTIPLAGKSDIADAMVIASGRSQRHVSAMADKVMRQLKAAGMGRARIEGAGACDWVLIDAEDVIVHLFRPEVRDFYNLERAWSEAAHIPAKSDA</sequence>
<comment type="subcellular location">
    <subcellularLocation>
        <location evidence="2">Cytoplasm</location>
    </subcellularLocation>
</comment>
<organism evidence="3 4">
    <name type="scientific">Hyphococcus aureus</name>
    <dbReference type="NCBI Taxonomy" id="2666033"/>
    <lineage>
        <taxon>Bacteria</taxon>
        <taxon>Pseudomonadati</taxon>
        <taxon>Pseudomonadota</taxon>
        <taxon>Alphaproteobacteria</taxon>
        <taxon>Parvularculales</taxon>
        <taxon>Parvularculaceae</taxon>
        <taxon>Hyphococcus</taxon>
    </lineage>
</organism>
<dbReference type="EMBL" id="JBHPON010000001">
    <property type="protein sequence ID" value="MFC6034787.1"/>
    <property type="molecule type" value="Genomic_DNA"/>
</dbReference>
<name>A0ABW1KVY3_9PROT</name>
<dbReference type="SUPFAM" id="SSF81301">
    <property type="entry name" value="Nucleotidyltransferase"/>
    <property type="match status" value="1"/>
</dbReference>
<comment type="caution">
    <text evidence="3">The sequence shown here is derived from an EMBL/GenBank/DDBJ whole genome shotgun (WGS) entry which is preliminary data.</text>
</comment>